<name>A0ABY5DSW1_9ACTN</name>
<evidence type="ECO:0000313" key="5">
    <source>
        <dbReference type="Proteomes" id="UP001056035"/>
    </source>
</evidence>
<dbReference type="PROSITE" id="PS51352">
    <property type="entry name" value="THIOREDOXIN_2"/>
    <property type="match status" value="1"/>
</dbReference>
<dbReference type="InterPro" id="IPR013766">
    <property type="entry name" value="Thioredoxin_domain"/>
</dbReference>
<reference evidence="4 5" key="1">
    <citation type="submission" date="2022-06" db="EMBL/GenBank/DDBJ databases">
        <title>Paraconexibacter antarcticus.</title>
        <authorList>
            <person name="Kim C.S."/>
        </authorList>
    </citation>
    <scope>NUCLEOTIDE SEQUENCE [LARGE SCALE GENOMIC DNA]</scope>
    <source>
        <strain evidence="4 5">02-257</strain>
    </source>
</reference>
<evidence type="ECO:0000256" key="2">
    <source>
        <dbReference type="SAM" id="SignalP"/>
    </source>
</evidence>
<keyword evidence="5" id="KW-1185">Reference proteome</keyword>
<feature type="domain" description="Thioredoxin" evidence="3">
    <location>
        <begin position="202"/>
        <end position="345"/>
    </location>
</feature>
<feature type="signal peptide" evidence="2">
    <location>
        <begin position="1"/>
        <end position="28"/>
    </location>
</feature>
<dbReference type="RefSeq" id="WP_254570860.1">
    <property type="nucleotide sequence ID" value="NZ_CP098502.1"/>
</dbReference>
<accession>A0ABY5DSW1</accession>
<feature type="region of interest" description="Disordered" evidence="1">
    <location>
        <begin position="28"/>
        <end position="47"/>
    </location>
</feature>
<evidence type="ECO:0000256" key="1">
    <source>
        <dbReference type="SAM" id="MobiDB-lite"/>
    </source>
</evidence>
<keyword evidence="2" id="KW-0732">Signal</keyword>
<dbReference type="EMBL" id="CP098502">
    <property type="protein sequence ID" value="UTI64147.1"/>
    <property type="molecule type" value="Genomic_DNA"/>
</dbReference>
<gene>
    <name evidence="4" type="ORF">NBH00_22760</name>
</gene>
<feature type="chain" id="PRO_5045228627" description="Thioredoxin domain-containing protein" evidence="2">
    <location>
        <begin position="29"/>
        <end position="345"/>
    </location>
</feature>
<evidence type="ECO:0000313" key="4">
    <source>
        <dbReference type="EMBL" id="UTI64147.1"/>
    </source>
</evidence>
<proteinExistence type="predicted"/>
<feature type="compositionally biased region" description="Low complexity" evidence="1">
    <location>
        <begin position="33"/>
        <end position="46"/>
    </location>
</feature>
<organism evidence="4 5">
    <name type="scientific">Paraconexibacter antarcticus</name>
    <dbReference type="NCBI Taxonomy" id="2949664"/>
    <lineage>
        <taxon>Bacteria</taxon>
        <taxon>Bacillati</taxon>
        <taxon>Actinomycetota</taxon>
        <taxon>Thermoleophilia</taxon>
        <taxon>Solirubrobacterales</taxon>
        <taxon>Paraconexibacteraceae</taxon>
        <taxon>Paraconexibacter</taxon>
    </lineage>
</organism>
<dbReference type="Proteomes" id="UP001056035">
    <property type="component" value="Chromosome"/>
</dbReference>
<evidence type="ECO:0000259" key="3">
    <source>
        <dbReference type="PROSITE" id="PS51352"/>
    </source>
</evidence>
<dbReference type="PROSITE" id="PS51257">
    <property type="entry name" value="PROKAR_LIPOPROTEIN"/>
    <property type="match status" value="1"/>
</dbReference>
<sequence>MTLRTPRRPLPAAAVLAAALLAAGCGSSGGSSSGSAPAPKGPSSAKLRAELDKATAVTAASFTPAGGRSLRQVADAIDGTGPQVAFATATIVTGPKQRLAFGVVDPKTGFVYAPTALYLARSEQAKAMGPYPAPADLLLTDPPFRSQNAATESDPFAAIYETTAPLPKPGRYYVLAVSLLGGKKIGAAGQITVIAPGKDRIPEVGQQAPRVDTDTVAAAGGDIKKIDTRVPPDDMHSVNLKDVLGKKPVALLFATPQLCQSRVCGPVVDIAAQLEKTYGSRMTFIHQEVYKDNEIAKGLRAPLQAFHLQTEPWLFVMDRTGKITARLEGSFGFRAFEAAVKTGLS</sequence>
<protein>
    <recommendedName>
        <fullName evidence="3">Thioredoxin domain-containing protein</fullName>
    </recommendedName>
</protein>